<evidence type="ECO:0000313" key="12">
    <source>
        <dbReference type="Proteomes" id="UP000289886"/>
    </source>
</evidence>
<dbReference type="GO" id="GO:0005102">
    <property type="term" value="F:signaling receptor binding"/>
    <property type="evidence" value="ECO:0007669"/>
    <property type="project" value="TreeGrafter"/>
</dbReference>
<keyword evidence="4 9" id="KW-0732">Signal</keyword>
<evidence type="ECO:0000256" key="2">
    <source>
        <dbReference type="ARBA" id="ARBA00022525"/>
    </source>
</evidence>
<gene>
    <name evidence="11" type="ORF">EOD39_15979</name>
</gene>
<dbReference type="InterPro" id="IPR036056">
    <property type="entry name" value="Fibrinogen-like_C"/>
</dbReference>
<feature type="region of interest" description="Disordered" evidence="8">
    <location>
        <begin position="25"/>
        <end position="67"/>
    </location>
</feature>
<dbReference type="PANTHER" id="PTHR19143">
    <property type="entry name" value="FIBRINOGEN/TENASCIN/ANGIOPOEITIN"/>
    <property type="match status" value="1"/>
</dbReference>
<keyword evidence="12" id="KW-1185">Reference proteome</keyword>
<feature type="signal peptide" evidence="9">
    <location>
        <begin position="1"/>
        <end position="24"/>
    </location>
</feature>
<dbReference type="InterPro" id="IPR002181">
    <property type="entry name" value="Fibrinogen_a/b/g_C_dom"/>
</dbReference>
<evidence type="ECO:0000256" key="7">
    <source>
        <dbReference type="ARBA" id="ARBA00023180"/>
    </source>
</evidence>
<evidence type="ECO:0000256" key="8">
    <source>
        <dbReference type="SAM" id="MobiDB-lite"/>
    </source>
</evidence>
<dbReference type="PANTHER" id="PTHR19143:SF433">
    <property type="entry name" value="FICOLIN-2"/>
    <property type="match status" value="1"/>
</dbReference>
<dbReference type="Gene3D" id="3.90.215.10">
    <property type="entry name" value="Gamma Fibrinogen, chain A, domain 1"/>
    <property type="match status" value="1"/>
</dbReference>
<keyword evidence="2" id="KW-0964">Secreted</keyword>
<evidence type="ECO:0000256" key="6">
    <source>
        <dbReference type="ARBA" id="ARBA00023119"/>
    </source>
</evidence>
<evidence type="ECO:0000256" key="4">
    <source>
        <dbReference type="ARBA" id="ARBA00022729"/>
    </source>
</evidence>
<evidence type="ECO:0000256" key="5">
    <source>
        <dbReference type="ARBA" id="ARBA00022859"/>
    </source>
</evidence>
<dbReference type="PROSITE" id="PS51406">
    <property type="entry name" value="FIBRINOGEN_C_2"/>
    <property type="match status" value="1"/>
</dbReference>
<dbReference type="EMBL" id="SCEB01001779">
    <property type="protein sequence ID" value="RXM96203.1"/>
    <property type="molecule type" value="Genomic_DNA"/>
</dbReference>
<dbReference type="InterPro" id="IPR050373">
    <property type="entry name" value="Fibrinogen_C-term_domain"/>
</dbReference>
<protein>
    <submittedName>
        <fullName evidence="11">Ficolin-1</fullName>
    </submittedName>
</protein>
<dbReference type="GO" id="GO:0005615">
    <property type="term" value="C:extracellular space"/>
    <property type="evidence" value="ECO:0007669"/>
    <property type="project" value="TreeGrafter"/>
</dbReference>
<evidence type="ECO:0000313" key="11">
    <source>
        <dbReference type="EMBL" id="RXM96203.1"/>
    </source>
</evidence>
<sequence length="228" mass="25279">MAAHRLCWAAVILLCSGRVPLSWGTEEPSSGTCPGSKGDEGKVGKPGPAGSHGKPGATGEKGEPGPRSCKELLEKGHVLSGWFTLYTEDCRKLTVFCDMDTDGGGWLVFQKRLDGSVDFYRDWKAYREGFGNQLSEFWLGNDNIHLLTKTVCSSATKTMTVNSWATTKREVNLDGGTSLLFFTLTIKKETRRKSQQMSSCPRRPARWSDRSSQFKQQLHCLQFTSITD</sequence>
<keyword evidence="3" id="KW-0399">Innate immunity</keyword>
<dbReference type="GO" id="GO:0003823">
    <property type="term" value="F:antigen binding"/>
    <property type="evidence" value="ECO:0007669"/>
    <property type="project" value="TreeGrafter"/>
</dbReference>
<dbReference type="InterPro" id="IPR014716">
    <property type="entry name" value="Fibrinogen_a/b/g_C_1"/>
</dbReference>
<dbReference type="GO" id="GO:0097367">
    <property type="term" value="F:carbohydrate derivative binding"/>
    <property type="evidence" value="ECO:0007669"/>
    <property type="project" value="TreeGrafter"/>
</dbReference>
<dbReference type="GO" id="GO:0005581">
    <property type="term" value="C:collagen trimer"/>
    <property type="evidence" value="ECO:0007669"/>
    <property type="project" value="UniProtKB-KW"/>
</dbReference>
<feature type="domain" description="Fibrinogen C-terminal" evidence="10">
    <location>
        <begin position="60"/>
        <end position="149"/>
    </location>
</feature>
<keyword evidence="5" id="KW-0391">Immunity</keyword>
<feature type="chain" id="PRO_5019036897" evidence="9">
    <location>
        <begin position="25"/>
        <end position="228"/>
    </location>
</feature>
<comment type="subcellular location">
    <subcellularLocation>
        <location evidence="1">Secreted</location>
    </subcellularLocation>
</comment>
<organism evidence="11 12">
    <name type="scientific">Acipenser ruthenus</name>
    <name type="common">Sterlet sturgeon</name>
    <dbReference type="NCBI Taxonomy" id="7906"/>
    <lineage>
        <taxon>Eukaryota</taxon>
        <taxon>Metazoa</taxon>
        <taxon>Chordata</taxon>
        <taxon>Craniata</taxon>
        <taxon>Vertebrata</taxon>
        <taxon>Euteleostomi</taxon>
        <taxon>Actinopterygii</taxon>
        <taxon>Chondrostei</taxon>
        <taxon>Acipenseriformes</taxon>
        <taxon>Acipenseridae</taxon>
        <taxon>Acipenser</taxon>
    </lineage>
</organism>
<dbReference type="AlphaFoldDB" id="A0A444V6Z6"/>
<comment type="caution">
    <text evidence="11">The sequence shown here is derived from an EMBL/GenBank/DDBJ whole genome shotgun (WGS) entry which is preliminary data.</text>
</comment>
<keyword evidence="6" id="KW-0176">Collagen</keyword>
<evidence type="ECO:0000259" key="10">
    <source>
        <dbReference type="PROSITE" id="PS51406"/>
    </source>
</evidence>
<dbReference type="SUPFAM" id="SSF56496">
    <property type="entry name" value="Fibrinogen C-terminal domain-like"/>
    <property type="match status" value="1"/>
</dbReference>
<dbReference type="GO" id="GO:0001867">
    <property type="term" value="P:complement activation, lectin pathway"/>
    <property type="evidence" value="ECO:0007669"/>
    <property type="project" value="TreeGrafter"/>
</dbReference>
<name>A0A444V6Z6_ACIRT</name>
<dbReference type="NCBIfam" id="NF040941">
    <property type="entry name" value="GGGWT_bact"/>
    <property type="match status" value="1"/>
</dbReference>
<reference evidence="11 12" key="1">
    <citation type="submission" date="2019-01" db="EMBL/GenBank/DDBJ databases">
        <title>Draft Genome and Complete Hox-Cluster Characterization of the Sterlet Sturgeon (Acipenser ruthenus).</title>
        <authorList>
            <person name="Wei Q."/>
        </authorList>
    </citation>
    <scope>NUCLEOTIDE SEQUENCE [LARGE SCALE GENOMIC DNA]</scope>
    <source>
        <strain evidence="11">WHYD16114868_AA</strain>
        <tissue evidence="11">Blood</tissue>
    </source>
</reference>
<evidence type="ECO:0000256" key="9">
    <source>
        <dbReference type="SAM" id="SignalP"/>
    </source>
</evidence>
<dbReference type="Proteomes" id="UP000289886">
    <property type="component" value="Unassembled WGS sequence"/>
</dbReference>
<dbReference type="SMART" id="SM00186">
    <property type="entry name" value="FBG"/>
    <property type="match status" value="1"/>
</dbReference>
<evidence type="ECO:0000256" key="1">
    <source>
        <dbReference type="ARBA" id="ARBA00004613"/>
    </source>
</evidence>
<keyword evidence="7" id="KW-0325">Glycoprotein</keyword>
<evidence type="ECO:0000256" key="3">
    <source>
        <dbReference type="ARBA" id="ARBA00022588"/>
    </source>
</evidence>
<accession>A0A444V6Z6</accession>
<dbReference type="Pfam" id="PF00147">
    <property type="entry name" value="Fibrinogen_C"/>
    <property type="match status" value="1"/>
</dbReference>
<proteinExistence type="predicted"/>